<evidence type="ECO:0000313" key="2">
    <source>
        <dbReference type="EMBL" id="SJZ43560.1"/>
    </source>
</evidence>
<name>A0A1T4KME1_9FUSO</name>
<dbReference type="AlphaFoldDB" id="A0A1T4KME1"/>
<dbReference type="Proteomes" id="UP000191153">
    <property type="component" value="Unassembled WGS sequence"/>
</dbReference>
<sequence>MYSQGETFYYEIDDEEYELHVLENFTMRDREYIIGEDYDGNKQVFLYDEDSDDLIHIDDKGEALEILDYWKDEYMMIDDIGDWDEDSYYDREDEYDNDDYYGNEYDGYDDEEDYY</sequence>
<dbReference type="STRING" id="180163.SAMN02745174_00499"/>
<evidence type="ECO:0000313" key="3">
    <source>
        <dbReference type="Proteomes" id="UP000191153"/>
    </source>
</evidence>
<reference evidence="2 3" key="1">
    <citation type="submission" date="2017-02" db="EMBL/GenBank/DDBJ databases">
        <authorList>
            <person name="Peterson S.W."/>
        </authorList>
    </citation>
    <scope>NUCLEOTIDE SEQUENCE [LARGE SCALE GENOMIC DNA]</scope>
    <source>
        <strain evidence="2 3">ATCC 700028</strain>
    </source>
</reference>
<evidence type="ECO:0000256" key="1">
    <source>
        <dbReference type="SAM" id="MobiDB-lite"/>
    </source>
</evidence>
<dbReference type="RefSeq" id="WP_078693033.1">
    <property type="nucleotide sequence ID" value="NZ_FUWX01000005.1"/>
</dbReference>
<dbReference type="EMBL" id="FUWX01000005">
    <property type="protein sequence ID" value="SJZ43560.1"/>
    <property type="molecule type" value="Genomic_DNA"/>
</dbReference>
<feature type="region of interest" description="Disordered" evidence="1">
    <location>
        <begin position="88"/>
        <end position="115"/>
    </location>
</feature>
<dbReference type="OrthoDB" id="92857at2"/>
<evidence type="ECO:0008006" key="4">
    <source>
        <dbReference type="Google" id="ProtNLM"/>
    </source>
</evidence>
<keyword evidence="3" id="KW-1185">Reference proteome</keyword>
<protein>
    <recommendedName>
        <fullName evidence="4">DUF1292 domain-containing protein</fullName>
    </recommendedName>
</protein>
<accession>A0A1T4KME1</accession>
<proteinExistence type="predicted"/>
<organism evidence="2 3">
    <name type="scientific">Cetobacterium ceti</name>
    <dbReference type="NCBI Taxonomy" id="180163"/>
    <lineage>
        <taxon>Bacteria</taxon>
        <taxon>Fusobacteriati</taxon>
        <taxon>Fusobacteriota</taxon>
        <taxon>Fusobacteriia</taxon>
        <taxon>Fusobacteriales</taxon>
        <taxon>Fusobacteriaceae</taxon>
        <taxon>Cetobacterium</taxon>
    </lineage>
</organism>
<gene>
    <name evidence="2" type="ORF">SAMN02745174_00499</name>
</gene>